<evidence type="ECO:0000256" key="1">
    <source>
        <dbReference type="SAM" id="MobiDB-lite"/>
    </source>
</evidence>
<name>A0AAN7R3P5_TRANT</name>
<dbReference type="EMBL" id="JAXQNO010000012">
    <property type="protein sequence ID" value="KAK4787040.1"/>
    <property type="molecule type" value="Genomic_DNA"/>
</dbReference>
<evidence type="ECO:0000313" key="2">
    <source>
        <dbReference type="EMBL" id="KAK4787040.1"/>
    </source>
</evidence>
<comment type="caution">
    <text evidence="2">The sequence shown here is derived from an EMBL/GenBank/DDBJ whole genome shotgun (WGS) entry which is preliminary data.</text>
</comment>
<organism evidence="2 3">
    <name type="scientific">Trapa natans</name>
    <name type="common">Water chestnut</name>
    <dbReference type="NCBI Taxonomy" id="22666"/>
    <lineage>
        <taxon>Eukaryota</taxon>
        <taxon>Viridiplantae</taxon>
        <taxon>Streptophyta</taxon>
        <taxon>Embryophyta</taxon>
        <taxon>Tracheophyta</taxon>
        <taxon>Spermatophyta</taxon>
        <taxon>Magnoliopsida</taxon>
        <taxon>eudicotyledons</taxon>
        <taxon>Gunneridae</taxon>
        <taxon>Pentapetalae</taxon>
        <taxon>rosids</taxon>
        <taxon>malvids</taxon>
        <taxon>Myrtales</taxon>
        <taxon>Lythraceae</taxon>
        <taxon>Trapa</taxon>
    </lineage>
</organism>
<protein>
    <submittedName>
        <fullName evidence="2">Uncharacterized protein</fullName>
    </submittedName>
</protein>
<gene>
    <name evidence="2" type="ORF">SAY86_010873</name>
</gene>
<proteinExistence type="predicted"/>
<feature type="region of interest" description="Disordered" evidence="1">
    <location>
        <begin position="1"/>
        <end position="26"/>
    </location>
</feature>
<sequence length="103" mass="11712">MRKAANKPSLVSSRTSRMLPVSQRDNLKTSRRLTLESASTLHYTLHIYRPSSSSYPPTGSYPHTADHSLNHNSLPQINLVKPNNNTRCSHLDYSYMQRLLLCS</sequence>
<dbReference type="AlphaFoldDB" id="A0AAN7R3P5"/>
<keyword evidence="3" id="KW-1185">Reference proteome</keyword>
<dbReference type="Proteomes" id="UP001346149">
    <property type="component" value="Unassembled WGS sequence"/>
</dbReference>
<evidence type="ECO:0000313" key="3">
    <source>
        <dbReference type="Proteomes" id="UP001346149"/>
    </source>
</evidence>
<accession>A0AAN7R3P5</accession>
<reference evidence="2 3" key="1">
    <citation type="journal article" date="2023" name="Hortic Res">
        <title>Pangenome of water caltrop reveals structural variations and asymmetric subgenome divergence after allopolyploidization.</title>
        <authorList>
            <person name="Zhang X."/>
            <person name="Chen Y."/>
            <person name="Wang L."/>
            <person name="Yuan Y."/>
            <person name="Fang M."/>
            <person name="Shi L."/>
            <person name="Lu R."/>
            <person name="Comes H.P."/>
            <person name="Ma Y."/>
            <person name="Chen Y."/>
            <person name="Huang G."/>
            <person name="Zhou Y."/>
            <person name="Zheng Z."/>
            <person name="Qiu Y."/>
        </authorList>
    </citation>
    <scope>NUCLEOTIDE SEQUENCE [LARGE SCALE GENOMIC DNA]</scope>
    <source>
        <strain evidence="2">F231</strain>
    </source>
</reference>